<keyword evidence="3" id="KW-1185">Reference proteome</keyword>
<proteinExistence type="predicted"/>
<dbReference type="OrthoDB" id="1896604at2759"/>
<feature type="compositionally biased region" description="Basic and acidic residues" evidence="1">
    <location>
        <begin position="137"/>
        <end position="150"/>
    </location>
</feature>
<sequence>MAASPKIHLFKKSAIEAGTPELYYLNPSENLWKITSMWRVVEHEDLLFLTLDLKAIGDLVSVHMDGKFINIEVKKENKENGAARFHHKDGMKKFSIEMNPHFLHLGIKVDDIKGWEGIARNYISKLTPIEIKRYAETKNDPKPKSEEKSKGPYTVTINVSRLN</sequence>
<gene>
    <name evidence="2" type="ORF">C5167_002509</name>
</gene>
<organism evidence="2 3">
    <name type="scientific">Papaver somniferum</name>
    <name type="common">Opium poppy</name>
    <dbReference type="NCBI Taxonomy" id="3469"/>
    <lineage>
        <taxon>Eukaryota</taxon>
        <taxon>Viridiplantae</taxon>
        <taxon>Streptophyta</taxon>
        <taxon>Embryophyta</taxon>
        <taxon>Tracheophyta</taxon>
        <taxon>Spermatophyta</taxon>
        <taxon>Magnoliopsida</taxon>
        <taxon>Ranunculales</taxon>
        <taxon>Papaveraceae</taxon>
        <taxon>Papaveroideae</taxon>
        <taxon>Papaver</taxon>
    </lineage>
</organism>
<accession>A0A4Y7KYA1</accession>
<evidence type="ECO:0000256" key="1">
    <source>
        <dbReference type="SAM" id="MobiDB-lite"/>
    </source>
</evidence>
<evidence type="ECO:0000313" key="2">
    <source>
        <dbReference type="EMBL" id="RZC78284.1"/>
    </source>
</evidence>
<dbReference type="Gramene" id="RZC78284">
    <property type="protein sequence ID" value="RZC78284"/>
    <property type="gene ID" value="C5167_002509"/>
</dbReference>
<dbReference type="AlphaFoldDB" id="A0A4Y7KYA1"/>
<name>A0A4Y7KYA1_PAPSO</name>
<protein>
    <submittedName>
        <fullName evidence="2">Uncharacterized protein</fullName>
    </submittedName>
</protein>
<feature type="region of interest" description="Disordered" evidence="1">
    <location>
        <begin position="137"/>
        <end position="163"/>
    </location>
</feature>
<dbReference type="EMBL" id="CM010723">
    <property type="protein sequence ID" value="RZC78284.1"/>
    <property type="molecule type" value="Genomic_DNA"/>
</dbReference>
<reference evidence="2 3" key="1">
    <citation type="journal article" date="2018" name="Science">
        <title>The opium poppy genome and morphinan production.</title>
        <authorList>
            <person name="Guo L."/>
            <person name="Winzer T."/>
            <person name="Yang X."/>
            <person name="Li Y."/>
            <person name="Ning Z."/>
            <person name="He Z."/>
            <person name="Teodor R."/>
            <person name="Lu Y."/>
            <person name="Bowser T.A."/>
            <person name="Graham I.A."/>
            <person name="Ye K."/>
        </authorList>
    </citation>
    <scope>NUCLEOTIDE SEQUENCE [LARGE SCALE GENOMIC DNA]</scope>
    <source>
        <strain evidence="3">cv. HN1</strain>
        <tissue evidence="2">Leaves</tissue>
    </source>
</reference>
<dbReference type="Proteomes" id="UP000316621">
    <property type="component" value="Chromosome 9"/>
</dbReference>
<evidence type="ECO:0000313" key="3">
    <source>
        <dbReference type="Proteomes" id="UP000316621"/>
    </source>
</evidence>